<dbReference type="InterPro" id="IPR035451">
    <property type="entry name" value="Ada-like_dom_sf"/>
</dbReference>
<dbReference type="InterPro" id="IPR011257">
    <property type="entry name" value="DNA_glycosylase"/>
</dbReference>
<dbReference type="Pfam" id="PF02805">
    <property type="entry name" value="Ada_Zn_binding"/>
    <property type="match status" value="1"/>
</dbReference>
<dbReference type="Gene3D" id="3.40.10.10">
    <property type="entry name" value="DNA Methylphosphotriester Repair Domain"/>
    <property type="match status" value="1"/>
</dbReference>
<dbReference type="Proteomes" id="UP000709959">
    <property type="component" value="Unassembled WGS sequence"/>
</dbReference>
<protein>
    <recommendedName>
        <fullName evidence="3">DNA-3-methyladenine glycosylase II</fullName>
        <ecNumber evidence="3">3.2.2.21</ecNumber>
    </recommendedName>
</protein>
<keyword evidence="6" id="KW-0479">Metal-binding</keyword>
<dbReference type="GO" id="GO:0032131">
    <property type="term" value="F:alkylated DNA binding"/>
    <property type="evidence" value="ECO:0007669"/>
    <property type="project" value="TreeGrafter"/>
</dbReference>
<sequence>MRWSDEHLYERILAKDASFNGRVLTGVLTTGIYCLPSCPARKPLAINVRFFPDEPAAQAAGLRPCKRCRPDAFYRGEDADLARLEAALAQAAEDPAAFPEVEALAEATGVGVTKLKDLFRDHVHLQPAAFLQRVRIQWACARLAAGQGELTELAMDSGYESASGFHEAFRRQTGLSPGAFRTMLGSDHFTLSLPAGLRVQDVLAFHGRDGQSVSERAAGNRLHKAFLCEGRPSVLSLAFREEAVDVSLQGATGPAAMATAHGAALRLLGWQGDPAAFEAAHPQLAWGRGGLRVLLTLDPFEALVWAILGQQVNLAFAYALRRDLIRLAGLPVEGGLFAHPDAARIAELKIEDLLALRFSRRKAEYLLHAAAEVALGRLLLEGRATATGLARDLLALRGCGPWTAQYVLMRGFGFRDCVPVGDAGLTLALQRWFKLEARPGGAETQALMAPFAPHRSLATFHLWSSLKGTPA</sequence>
<dbReference type="GO" id="GO:0043916">
    <property type="term" value="F:DNA-7-methylguanine glycosylase activity"/>
    <property type="evidence" value="ECO:0007669"/>
    <property type="project" value="TreeGrafter"/>
</dbReference>
<keyword evidence="9" id="KW-0805">Transcription regulation</keyword>
<gene>
    <name evidence="15" type="ORF">IPN91_03430</name>
</gene>
<evidence type="ECO:0000256" key="6">
    <source>
        <dbReference type="ARBA" id="ARBA00022723"/>
    </source>
</evidence>
<evidence type="ECO:0000256" key="7">
    <source>
        <dbReference type="ARBA" id="ARBA00022763"/>
    </source>
</evidence>
<evidence type="ECO:0000256" key="9">
    <source>
        <dbReference type="ARBA" id="ARBA00023015"/>
    </source>
</evidence>
<evidence type="ECO:0000256" key="13">
    <source>
        <dbReference type="ARBA" id="ARBA00023204"/>
    </source>
</evidence>
<keyword evidence="7" id="KW-0227">DNA damage</keyword>
<dbReference type="Gene3D" id="1.10.10.60">
    <property type="entry name" value="Homeodomain-like"/>
    <property type="match status" value="1"/>
</dbReference>
<proteinExistence type="predicted"/>
<keyword evidence="10" id="KW-0238">DNA-binding</keyword>
<dbReference type="SMART" id="SM00478">
    <property type="entry name" value="ENDO3c"/>
    <property type="match status" value="1"/>
</dbReference>
<dbReference type="InterPro" id="IPR018060">
    <property type="entry name" value="HTH_AraC"/>
</dbReference>
<dbReference type="GO" id="GO:0008270">
    <property type="term" value="F:zinc ion binding"/>
    <property type="evidence" value="ECO:0007669"/>
    <property type="project" value="InterPro"/>
</dbReference>
<dbReference type="Gene3D" id="1.10.1670.40">
    <property type="match status" value="1"/>
</dbReference>
<dbReference type="GO" id="GO:0008725">
    <property type="term" value="F:DNA-3-methyladenine glycosylase activity"/>
    <property type="evidence" value="ECO:0007669"/>
    <property type="project" value="TreeGrafter"/>
</dbReference>
<dbReference type="InterPro" id="IPR003265">
    <property type="entry name" value="HhH-GPD_domain"/>
</dbReference>
<dbReference type="PANTHER" id="PTHR43003">
    <property type="entry name" value="DNA-3-METHYLADENINE GLYCOSYLASE"/>
    <property type="match status" value="1"/>
</dbReference>
<evidence type="ECO:0000256" key="4">
    <source>
        <dbReference type="ARBA" id="ARBA00022603"/>
    </source>
</evidence>
<evidence type="ECO:0000256" key="8">
    <source>
        <dbReference type="ARBA" id="ARBA00022833"/>
    </source>
</evidence>
<dbReference type="EC" id="3.2.2.21" evidence="3"/>
<evidence type="ECO:0000256" key="12">
    <source>
        <dbReference type="ARBA" id="ARBA00023163"/>
    </source>
</evidence>
<keyword evidence="11" id="KW-0010">Activator</keyword>
<evidence type="ECO:0000259" key="14">
    <source>
        <dbReference type="PROSITE" id="PS01124"/>
    </source>
</evidence>
<evidence type="ECO:0000313" key="15">
    <source>
        <dbReference type="EMBL" id="MBK8571696.1"/>
    </source>
</evidence>
<keyword evidence="8" id="KW-0862">Zinc</keyword>
<reference evidence="15 16" key="1">
    <citation type="submission" date="2020-10" db="EMBL/GenBank/DDBJ databases">
        <title>Connecting structure to function with the recovery of over 1000 high-quality activated sludge metagenome-assembled genomes encoding full-length rRNA genes using long-read sequencing.</title>
        <authorList>
            <person name="Singleton C.M."/>
            <person name="Petriglieri F."/>
            <person name="Kristensen J.M."/>
            <person name="Kirkegaard R.H."/>
            <person name="Michaelsen T.Y."/>
            <person name="Andersen M.H."/>
            <person name="Karst S.M."/>
            <person name="Dueholm M.S."/>
            <person name="Nielsen P.H."/>
            <person name="Albertsen M."/>
        </authorList>
    </citation>
    <scope>NUCLEOTIDE SEQUENCE [LARGE SCALE GENOMIC DNA]</scope>
    <source>
        <strain evidence="15">OdNE_18-Q3-R46-58_MAXAC.008</strain>
    </source>
</reference>
<evidence type="ECO:0000256" key="3">
    <source>
        <dbReference type="ARBA" id="ARBA00012000"/>
    </source>
</evidence>
<dbReference type="Pfam" id="PF00730">
    <property type="entry name" value="HhH-GPD"/>
    <property type="match status" value="1"/>
</dbReference>
<dbReference type="SMART" id="SM00342">
    <property type="entry name" value="HTH_ARAC"/>
    <property type="match status" value="1"/>
</dbReference>
<organism evidence="15 16">
    <name type="scientific">Candidatus Geothrix odensensis</name>
    <dbReference type="NCBI Taxonomy" id="2954440"/>
    <lineage>
        <taxon>Bacteria</taxon>
        <taxon>Pseudomonadati</taxon>
        <taxon>Acidobacteriota</taxon>
        <taxon>Holophagae</taxon>
        <taxon>Holophagales</taxon>
        <taxon>Holophagaceae</taxon>
        <taxon>Geothrix</taxon>
    </lineage>
</organism>
<dbReference type="InterPro" id="IPR051912">
    <property type="entry name" value="Alkylbase_DNA_Glycosylase/TA"/>
</dbReference>
<accession>A0A936F0T8</accession>
<evidence type="ECO:0000256" key="2">
    <source>
        <dbReference type="ARBA" id="ARBA00001947"/>
    </source>
</evidence>
<comment type="cofactor">
    <cofactor evidence="2">
        <name>Zn(2+)</name>
        <dbReference type="ChEBI" id="CHEBI:29105"/>
    </cofactor>
</comment>
<dbReference type="GO" id="GO:0032259">
    <property type="term" value="P:methylation"/>
    <property type="evidence" value="ECO:0007669"/>
    <property type="project" value="UniProtKB-KW"/>
</dbReference>
<name>A0A936F0T8_9BACT</name>
<dbReference type="InterPro" id="IPR009057">
    <property type="entry name" value="Homeodomain-like_sf"/>
</dbReference>
<dbReference type="PROSITE" id="PS01124">
    <property type="entry name" value="HTH_ARAC_FAMILY_2"/>
    <property type="match status" value="1"/>
</dbReference>
<dbReference type="SUPFAM" id="SSF48150">
    <property type="entry name" value="DNA-glycosylase"/>
    <property type="match status" value="1"/>
</dbReference>
<dbReference type="GO" id="GO:0032993">
    <property type="term" value="C:protein-DNA complex"/>
    <property type="evidence" value="ECO:0007669"/>
    <property type="project" value="TreeGrafter"/>
</dbReference>
<feature type="domain" description="HTH araC/xylS-type" evidence="14">
    <location>
        <begin position="82"/>
        <end position="183"/>
    </location>
</feature>
<dbReference type="GO" id="GO:0043565">
    <property type="term" value="F:sequence-specific DNA binding"/>
    <property type="evidence" value="ECO:0007669"/>
    <property type="project" value="InterPro"/>
</dbReference>
<keyword evidence="13" id="KW-0234">DNA repair</keyword>
<dbReference type="SUPFAM" id="SSF57884">
    <property type="entry name" value="Ada DNA repair protein, N-terminal domain (N-Ada 10)"/>
    <property type="match status" value="1"/>
</dbReference>
<dbReference type="GO" id="GO:0006285">
    <property type="term" value="P:base-excision repair, AP site formation"/>
    <property type="evidence" value="ECO:0007669"/>
    <property type="project" value="TreeGrafter"/>
</dbReference>
<comment type="caution">
    <text evidence="15">The sequence shown here is derived from an EMBL/GenBank/DDBJ whole genome shotgun (WGS) entry which is preliminary data.</text>
</comment>
<evidence type="ECO:0000256" key="1">
    <source>
        <dbReference type="ARBA" id="ARBA00000086"/>
    </source>
</evidence>
<dbReference type="GO" id="GO:0003700">
    <property type="term" value="F:DNA-binding transcription factor activity"/>
    <property type="evidence" value="ECO:0007669"/>
    <property type="project" value="InterPro"/>
</dbReference>
<keyword evidence="12" id="KW-0804">Transcription</keyword>
<dbReference type="EMBL" id="JADKCH010000001">
    <property type="protein sequence ID" value="MBK8571696.1"/>
    <property type="molecule type" value="Genomic_DNA"/>
</dbReference>
<dbReference type="PROSITE" id="PS00041">
    <property type="entry name" value="HTH_ARAC_FAMILY_1"/>
    <property type="match status" value="1"/>
</dbReference>
<dbReference type="Pfam" id="PF12833">
    <property type="entry name" value="HTH_18"/>
    <property type="match status" value="1"/>
</dbReference>
<keyword evidence="4" id="KW-0489">Methyltransferase</keyword>
<evidence type="ECO:0000256" key="11">
    <source>
        <dbReference type="ARBA" id="ARBA00023159"/>
    </source>
</evidence>
<comment type="catalytic activity">
    <reaction evidence="1">
        <text>Hydrolysis of alkylated DNA, releasing 3-methyladenine, 3-methylguanine, 7-methylguanine and 7-methyladenine.</text>
        <dbReference type="EC" id="3.2.2.21"/>
    </reaction>
</comment>
<evidence type="ECO:0000256" key="10">
    <source>
        <dbReference type="ARBA" id="ARBA00023125"/>
    </source>
</evidence>
<dbReference type="GO" id="GO:0006307">
    <property type="term" value="P:DNA alkylation repair"/>
    <property type="evidence" value="ECO:0007669"/>
    <property type="project" value="TreeGrafter"/>
</dbReference>
<dbReference type="Gene3D" id="1.10.340.30">
    <property type="entry name" value="Hypothetical protein, domain 2"/>
    <property type="match status" value="1"/>
</dbReference>
<dbReference type="GO" id="GO:0008168">
    <property type="term" value="F:methyltransferase activity"/>
    <property type="evidence" value="ECO:0007669"/>
    <property type="project" value="UniProtKB-KW"/>
</dbReference>
<dbReference type="InterPro" id="IPR004026">
    <property type="entry name" value="Ada_DNA_repair_Zn-bd"/>
</dbReference>
<keyword evidence="5" id="KW-0808">Transferase</keyword>
<dbReference type="CDD" id="cd00056">
    <property type="entry name" value="ENDO3c"/>
    <property type="match status" value="1"/>
</dbReference>
<dbReference type="GO" id="GO:0005737">
    <property type="term" value="C:cytoplasm"/>
    <property type="evidence" value="ECO:0007669"/>
    <property type="project" value="TreeGrafter"/>
</dbReference>
<evidence type="ECO:0000256" key="5">
    <source>
        <dbReference type="ARBA" id="ARBA00022679"/>
    </source>
</evidence>
<dbReference type="PANTHER" id="PTHR43003:SF5">
    <property type="entry name" value="DNA-3-METHYLADENINE GLYCOSYLASE"/>
    <property type="match status" value="1"/>
</dbReference>
<evidence type="ECO:0000313" key="16">
    <source>
        <dbReference type="Proteomes" id="UP000709959"/>
    </source>
</evidence>
<dbReference type="InterPro" id="IPR018062">
    <property type="entry name" value="HTH_AraC-typ_CS"/>
</dbReference>
<dbReference type="AlphaFoldDB" id="A0A936F0T8"/>
<dbReference type="SUPFAM" id="SSF46689">
    <property type="entry name" value="Homeodomain-like"/>
    <property type="match status" value="1"/>
</dbReference>